<proteinExistence type="predicted"/>
<evidence type="ECO:0000313" key="1">
    <source>
        <dbReference type="Proteomes" id="UP000887580"/>
    </source>
</evidence>
<reference evidence="2" key="1">
    <citation type="submission" date="2022-11" db="UniProtKB">
        <authorList>
            <consortium name="WormBaseParasite"/>
        </authorList>
    </citation>
    <scope>IDENTIFICATION</scope>
</reference>
<dbReference type="Proteomes" id="UP000887580">
    <property type="component" value="Unplaced"/>
</dbReference>
<dbReference type="WBParaSite" id="PS1159_v2.g7309.t1">
    <property type="protein sequence ID" value="PS1159_v2.g7309.t1"/>
    <property type="gene ID" value="PS1159_v2.g7309"/>
</dbReference>
<organism evidence="1 2">
    <name type="scientific">Panagrolaimus sp. PS1159</name>
    <dbReference type="NCBI Taxonomy" id="55785"/>
    <lineage>
        <taxon>Eukaryota</taxon>
        <taxon>Metazoa</taxon>
        <taxon>Ecdysozoa</taxon>
        <taxon>Nematoda</taxon>
        <taxon>Chromadorea</taxon>
        <taxon>Rhabditida</taxon>
        <taxon>Tylenchina</taxon>
        <taxon>Panagrolaimomorpha</taxon>
        <taxon>Panagrolaimoidea</taxon>
        <taxon>Panagrolaimidae</taxon>
        <taxon>Panagrolaimus</taxon>
    </lineage>
</organism>
<protein>
    <submittedName>
        <fullName evidence="2">Uncharacterized protein</fullName>
    </submittedName>
</protein>
<name>A0AC35GPD5_9BILA</name>
<accession>A0AC35GPD5</accession>
<evidence type="ECO:0000313" key="2">
    <source>
        <dbReference type="WBParaSite" id="PS1159_v2.g7309.t1"/>
    </source>
</evidence>
<sequence length="545" mass="61630">MDETSVSRRSTRKRKSVREKYSPTPLNRKNMSDVYQTSATTDNGLMQNGDEERSEEHNEVQKKSKKAIKKEDSETVVASDIEEDSGNFDTSSISEFEDDDVDLPPPQLYSVSPLPSGRKSTEKESSSKDFQLLNAVATVKSLVYEQKDPAQSLSHVVKGVKAVENKSAERPELNDCLIQESIVALKKLNPELFASALKKPIQEGDTLVVAIKLLESLSTPSTFDTVVSFLQDAENVSKKFVKEFLLPLQKPRVNLEKAWEAIAVTYGLFGPTVVPIILHFIKQQNVLETKYSKNPAALFSYTLMVVKLFHESLFPLLSPQITITHSWILGILEQPVLRSYLQLVQWIKYFEPRLSPFFICDPSIEPYKIVTEFMNQFVYDPYSIFCTELKRLPLFSNNQIFILLFQTSLKDDKLSLIALLFRGLENIGCGIKLCATENNIAKEYESIKASNPKCFIFASEVSLQQAHSSPSFGSLCFSFNFGLKSLEPLKLGRPSKLQISVTNFDGNIVNEDSLVNNNITPACICRYYLEHITKFIESFIKEEQQ</sequence>